<protein>
    <recommendedName>
        <fullName evidence="3 6">peptidylprolyl isomerase</fullName>
        <ecNumber evidence="3 6">5.2.1.8</ecNumber>
    </recommendedName>
</protein>
<proteinExistence type="inferred from homology"/>
<dbReference type="PANTHER" id="PTHR43811">
    <property type="entry name" value="FKBP-TYPE PEPTIDYL-PROLYL CIS-TRANS ISOMERASE FKPA"/>
    <property type="match status" value="1"/>
</dbReference>
<name>A0A7X6HZ72_9ACTN</name>
<dbReference type="EC" id="5.2.1.8" evidence="3 6"/>
<feature type="signal peptide" evidence="8">
    <location>
        <begin position="1"/>
        <end position="27"/>
    </location>
</feature>
<keyword evidence="11" id="KW-1185">Reference proteome</keyword>
<evidence type="ECO:0000256" key="4">
    <source>
        <dbReference type="ARBA" id="ARBA00023110"/>
    </source>
</evidence>
<evidence type="ECO:0000259" key="9">
    <source>
        <dbReference type="PROSITE" id="PS50059"/>
    </source>
</evidence>
<dbReference type="EMBL" id="JAAVJD010000079">
    <property type="protein sequence ID" value="NJQ06358.1"/>
    <property type="molecule type" value="Genomic_DNA"/>
</dbReference>
<feature type="region of interest" description="Disordered" evidence="7">
    <location>
        <begin position="102"/>
        <end position="128"/>
    </location>
</feature>
<comment type="caution">
    <text evidence="10">The sequence shown here is derived from an EMBL/GenBank/DDBJ whole genome shotgun (WGS) entry which is preliminary data.</text>
</comment>
<dbReference type="Gene3D" id="3.10.50.40">
    <property type="match status" value="1"/>
</dbReference>
<dbReference type="PANTHER" id="PTHR43811:SF19">
    <property type="entry name" value="39 KDA FK506-BINDING NUCLEAR PROTEIN"/>
    <property type="match status" value="1"/>
</dbReference>
<feature type="compositionally biased region" description="Acidic residues" evidence="7">
    <location>
        <begin position="117"/>
        <end position="126"/>
    </location>
</feature>
<dbReference type="SUPFAM" id="SSF54534">
    <property type="entry name" value="FKBP-like"/>
    <property type="match status" value="1"/>
</dbReference>
<evidence type="ECO:0000256" key="8">
    <source>
        <dbReference type="SAM" id="SignalP"/>
    </source>
</evidence>
<comment type="similarity">
    <text evidence="2">Belongs to the FKBP-type PPIase family.</text>
</comment>
<dbReference type="AlphaFoldDB" id="A0A7X6HZ72"/>
<evidence type="ECO:0000256" key="6">
    <source>
        <dbReference type="PROSITE-ProRule" id="PRU00277"/>
    </source>
</evidence>
<dbReference type="Pfam" id="PF00254">
    <property type="entry name" value="FKBP_C"/>
    <property type="match status" value="1"/>
</dbReference>
<dbReference type="GO" id="GO:0003755">
    <property type="term" value="F:peptidyl-prolyl cis-trans isomerase activity"/>
    <property type="evidence" value="ECO:0007669"/>
    <property type="project" value="UniProtKB-KW"/>
</dbReference>
<dbReference type="RefSeq" id="WP_167970371.1">
    <property type="nucleotide sequence ID" value="NZ_BHZG01000002.1"/>
</dbReference>
<dbReference type="InterPro" id="IPR046357">
    <property type="entry name" value="PPIase_dom_sf"/>
</dbReference>
<dbReference type="Proteomes" id="UP000578686">
    <property type="component" value="Unassembled WGS sequence"/>
</dbReference>
<evidence type="ECO:0000256" key="7">
    <source>
        <dbReference type="SAM" id="MobiDB-lite"/>
    </source>
</evidence>
<feature type="compositionally biased region" description="Low complexity" evidence="7">
    <location>
        <begin position="107"/>
        <end position="116"/>
    </location>
</feature>
<evidence type="ECO:0000313" key="11">
    <source>
        <dbReference type="Proteomes" id="UP000578686"/>
    </source>
</evidence>
<keyword evidence="4 6" id="KW-0697">Rotamase</keyword>
<evidence type="ECO:0000256" key="3">
    <source>
        <dbReference type="ARBA" id="ARBA00013194"/>
    </source>
</evidence>
<sequence>MIPTKTAQRLAAVLAVPALLLVSACGSDDGGSDNSGGSGGEATTVVSGELGAKPEIELDADAEYPEEPRVTVITEGDGEEVSEGDYVRTDLVGVTASDDAEQINTWTDPTAPAPGAEEGEDAEETEDAPRAQYVARVGEDGMMPAAILDGVVGQSVGSRVLVEGQVGTIIGPQVVQMGMEEEDGIVLVIDIVGASTTDPAGEVEGEQAEPAEGMPEVTFGDEGPEIAVPEGEDPPAERQEQVLIEGDGPEITAGDGVVVQYSGVKWEDGELFDSSWQRGEGTAFQIGVGAVVQGWDEALTGKNVGDRVVVAIPPNEGYAAAEGHELQDSTLVFVVDLLGVV</sequence>
<evidence type="ECO:0000256" key="2">
    <source>
        <dbReference type="ARBA" id="ARBA00006577"/>
    </source>
</evidence>
<reference evidence="10 11" key="1">
    <citation type="submission" date="2020-03" db="EMBL/GenBank/DDBJ databases">
        <title>Draft genome of Streptomyces sp. ventii, isolated from the Axial Seamount in the Pacific Ocean, and resequencing of the two type strains Streptomyces lonarensis strain NCL 716 and Streptomyces bohaiensis strain 11A07.</title>
        <authorList>
            <person name="Loughran R.M."/>
            <person name="Pfannmuller K.M."/>
            <person name="Wasson B.J."/>
            <person name="Deadmond M.C."/>
            <person name="Paddock B.E."/>
            <person name="Koyack M.J."/>
            <person name="Gallegos D.A."/>
            <person name="Mitchell E.A."/>
            <person name="Ushijima B."/>
            <person name="Saw J.H."/>
            <person name="Mcphail K.L."/>
            <person name="Videau P."/>
        </authorList>
    </citation>
    <scope>NUCLEOTIDE SEQUENCE [LARGE SCALE GENOMIC DNA]</scope>
    <source>
        <strain evidence="10 11">NCL716</strain>
    </source>
</reference>
<feature type="domain" description="PPIase FKBP-type" evidence="9">
    <location>
        <begin position="254"/>
        <end position="341"/>
    </location>
</feature>
<feature type="region of interest" description="Disordered" evidence="7">
    <location>
        <begin position="27"/>
        <end position="62"/>
    </location>
</feature>
<accession>A0A7X6HZ72</accession>
<dbReference type="PROSITE" id="PS50059">
    <property type="entry name" value="FKBP_PPIASE"/>
    <property type="match status" value="1"/>
</dbReference>
<evidence type="ECO:0000256" key="5">
    <source>
        <dbReference type="ARBA" id="ARBA00023235"/>
    </source>
</evidence>
<dbReference type="InterPro" id="IPR001179">
    <property type="entry name" value="PPIase_FKBP_dom"/>
</dbReference>
<evidence type="ECO:0000313" key="10">
    <source>
        <dbReference type="EMBL" id="NJQ06358.1"/>
    </source>
</evidence>
<feature type="chain" id="PRO_5039395130" description="peptidylprolyl isomerase" evidence="8">
    <location>
        <begin position="28"/>
        <end position="341"/>
    </location>
</feature>
<evidence type="ECO:0000256" key="1">
    <source>
        <dbReference type="ARBA" id="ARBA00000971"/>
    </source>
</evidence>
<keyword evidence="8" id="KW-0732">Signal</keyword>
<gene>
    <name evidence="10" type="ORF">HCN56_12380</name>
</gene>
<dbReference type="PROSITE" id="PS51257">
    <property type="entry name" value="PROKAR_LIPOPROTEIN"/>
    <property type="match status" value="1"/>
</dbReference>
<organism evidence="10 11">
    <name type="scientific">Streptomyces lonarensis</name>
    <dbReference type="NCBI Taxonomy" id="700599"/>
    <lineage>
        <taxon>Bacteria</taxon>
        <taxon>Bacillati</taxon>
        <taxon>Actinomycetota</taxon>
        <taxon>Actinomycetes</taxon>
        <taxon>Kitasatosporales</taxon>
        <taxon>Streptomycetaceae</taxon>
        <taxon>Streptomyces</taxon>
    </lineage>
</organism>
<comment type="catalytic activity">
    <reaction evidence="1 6">
        <text>[protein]-peptidylproline (omega=180) = [protein]-peptidylproline (omega=0)</text>
        <dbReference type="Rhea" id="RHEA:16237"/>
        <dbReference type="Rhea" id="RHEA-COMP:10747"/>
        <dbReference type="Rhea" id="RHEA-COMP:10748"/>
        <dbReference type="ChEBI" id="CHEBI:83833"/>
        <dbReference type="ChEBI" id="CHEBI:83834"/>
        <dbReference type="EC" id="5.2.1.8"/>
    </reaction>
</comment>
<feature type="region of interest" description="Disordered" evidence="7">
    <location>
        <begin position="198"/>
        <end position="238"/>
    </location>
</feature>
<keyword evidence="5 6" id="KW-0413">Isomerase</keyword>